<reference evidence="1 2" key="1">
    <citation type="journal article" date="2024" name="Plant Biotechnol. J.">
        <title>Genome and CRISPR/Cas9 system of a widespread forest tree (Populus alba) in the world.</title>
        <authorList>
            <person name="Liu Y.J."/>
            <person name="Jiang P.F."/>
            <person name="Han X.M."/>
            <person name="Li X.Y."/>
            <person name="Wang H.M."/>
            <person name="Wang Y.J."/>
            <person name="Wang X.X."/>
            <person name="Zeng Q.Y."/>
        </authorList>
    </citation>
    <scope>NUCLEOTIDE SEQUENCE [LARGE SCALE GENOMIC DNA]</scope>
    <source>
        <strain evidence="2">cv. PAL-ZL1</strain>
    </source>
</reference>
<comment type="caution">
    <text evidence="1">The sequence shown here is derived from an EMBL/GenBank/DDBJ whole genome shotgun (WGS) entry which is preliminary data.</text>
</comment>
<gene>
    <name evidence="1" type="ORF">D5086_029890</name>
</gene>
<dbReference type="Proteomes" id="UP000309997">
    <property type="component" value="Unassembled WGS sequence"/>
</dbReference>
<evidence type="ECO:0000313" key="2">
    <source>
        <dbReference type="Proteomes" id="UP000309997"/>
    </source>
</evidence>
<name>A0ACC4ALX3_POPAL</name>
<keyword evidence="2" id="KW-1185">Reference proteome</keyword>
<sequence length="111" mass="12829">MIPAFIASVEVMLERWRQHDGKEIELFHEFKILTSEMISRTAFGSSYLEGQHIFDIAVRNNFKMTIPVIGKFVKLSADDIESDKLQQDISNCFLNMIKSREKAITGHQYFG</sequence>
<organism evidence="1 2">
    <name type="scientific">Populus alba</name>
    <name type="common">White poplar</name>
    <dbReference type="NCBI Taxonomy" id="43335"/>
    <lineage>
        <taxon>Eukaryota</taxon>
        <taxon>Viridiplantae</taxon>
        <taxon>Streptophyta</taxon>
        <taxon>Embryophyta</taxon>
        <taxon>Tracheophyta</taxon>
        <taxon>Spermatophyta</taxon>
        <taxon>Magnoliopsida</taxon>
        <taxon>eudicotyledons</taxon>
        <taxon>Gunneridae</taxon>
        <taxon>Pentapetalae</taxon>
        <taxon>rosids</taxon>
        <taxon>fabids</taxon>
        <taxon>Malpighiales</taxon>
        <taxon>Salicaceae</taxon>
        <taxon>Saliceae</taxon>
        <taxon>Populus</taxon>
    </lineage>
</organism>
<protein>
    <submittedName>
        <fullName evidence="1">Uncharacterized protein</fullName>
    </submittedName>
</protein>
<accession>A0ACC4ALX3</accession>
<dbReference type="EMBL" id="RCHU02000017">
    <property type="protein sequence ID" value="KAL3567239.1"/>
    <property type="molecule type" value="Genomic_DNA"/>
</dbReference>
<evidence type="ECO:0000313" key="1">
    <source>
        <dbReference type="EMBL" id="KAL3567239.1"/>
    </source>
</evidence>
<proteinExistence type="predicted"/>